<name>A0A023WYN8_STUST</name>
<organism evidence="1 2">
    <name type="scientific">Stutzerimonas stutzeri</name>
    <name type="common">Pseudomonas stutzeri</name>
    <dbReference type="NCBI Taxonomy" id="316"/>
    <lineage>
        <taxon>Bacteria</taxon>
        <taxon>Pseudomonadati</taxon>
        <taxon>Pseudomonadota</taxon>
        <taxon>Gammaproteobacteria</taxon>
        <taxon>Pseudomonadales</taxon>
        <taxon>Pseudomonadaceae</taxon>
        <taxon>Stutzerimonas</taxon>
    </lineage>
</organism>
<dbReference type="AlphaFoldDB" id="A0A023WYN8"/>
<dbReference type="KEGG" id="pstu:UIB01_21555"/>
<dbReference type="EMBL" id="CP007509">
    <property type="protein sequence ID" value="AHY44924.1"/>
    <property type="molecule type" value="Genomic_DNA"/>
</dbReference>
<reference evidence="1 2" key="1">
    <citation type="submission" date="2014-03" db="EMBL/GenBank/DDBJ databases">
        <title>Complete genome sequence of Pseudomonas stutzeri 19SMN4.</title>
        <authorList>
            <person name="Brunet-Galmes I."/>
            <person name="Nogales B."/>
            <person name="Busquets A."/>
            <person name="Pena A."/>
            <person name="Gomila M."/>
            <person name="Garcia-Valdes E."/>
            <person name="Lalucat J."/>
            <person name="Bennasar A."/>
            <person name="Bosch R."/>
        </authorList>
    </citation>
    <scope>NUCLEOTIDE SEQUENCE [LARGE SCALE GENOMIC DNA]</scope>
    <source>
        <strain evidence="1 2">19SMN4</strain>
    </source>
</reference>
<accession>A0A023WYN8</accession>
<dbReference type="PATRIC" id="fig|316.97.peg.4315"/>
<evidence type="ECO:0000313" key="1">
    <source>
        <dbReference type="EMBL" id="AHY44924.1"/>
    </source>
</evidence>
<sequence length="347" mass="38355">MSKRLPLIAGAAVAVLVAGYFGLSAYSSSQAEKLIEDWVYEHELEDTLRWKSVSSSPFGGRVTISELQVEAGGREPSLQVAELIISDRSINDERTRLRLRFNGVEADNRALGGLSSLGAMAGGGFGRGMATARGFEPALISGLAELKPYDVEIYVDIDDDAGTLETELAVNLPELFDSRVSYRLSNLRDLNRKLQRLSESFGGDDRGQRAFMSELGELASSVERAELQSASFSVKDRGMAERSIALYQRYNTPLNPTEGSAEKQRKTHYEKVVEQTEKDCSREFKDLPKGMKDGCELLSKALLGKVSGVELKVEPKDRVRLTDLGDLQDSRRSKRLLDRLNPQLDSI</sequence>
<gene>
    <name evidence="1" type="ORF">UIB01_21555</name>
</gene>
<proteinExistence type="predicted"/>
<dbReference type="OrthoDB" id="7031284at2"/>
<protein>
    <submittedName>
        <fullName evidence="1">Uncharacterized protein</fullName>
    </submittedName>
</protein>
<dbReference type="Proteomes" id="UP000025238">
    <property type="component" value="Chromosome"/>
</dbReference>
<evidence type="ECO:0000313" key="2">
    <source>
        <dbReference type="Proteomes" id="UP000025238"/>
    </source>
</evidence>